<keyword evidence="3" id="KW-1185">Reference proteome</keyword>
<dbReference type="Proteomes" id="UP001497482">
    <property type="component" value="Chromosome 4"/>
</dbReference>
<feature type="compositionally biased region" description="Basic and acidic residues" evidence="1">
    <location>
        <begin position="110"/>
        <end position="125"/>
    </location>
</feature>
<dbReference type="EMBL" id="OZ035826">
    <property type="protein sequence ID" value="CAL1603426.1"/>
    <property type="molecule type" value="Genomic_DNA"/>
</dbReference>
<protein>
    <submittedName>
        <fullName evidence="2">Uncharacterized protein</fullName>
    </submittedName>
</protein>
<proteinExistence type="predicted"/>
<feature type="region of interest" description="Disordered" evidence="1">
    <location>
        <begin position="109"/>
        <end position="132"/>
    </location>
</feature>
<evidence type="ECO:0000256" key="1">
    <source>
        <dbReference type="SAM" id="MobiDB-lite"/>
    </source>
</evidence>
<accession>A0AAV2LPA0</accession>
<evidence type="ECO:0000313" key="2">
    <source>
        <dbReference type="EMBL" id="CAL1603426.1"/>
    </source>
</evidence>
<reference evidence="2 3" key="1">
    <citation type="submission" date="2024-04" db="EMBL/GenBank/DDBJ databases">
        <authorList>
            <person name="Waldvogel A.-M."/>
            <person name="Schoenle A."/>
        </authorList>
    </citation>
    <scope>NUCLEOTIDE SEQUENCE [LARGE SCALE GENOMIC DNA]</scope>
</reference>
<sequence>MEADKRFGFGKHALLSTFIHPYLYSKATKLSKTGLKQQQSLMFIVAITLLLSGDIHQCPGPNNIPVTEGRNINNRSTTANLQVCTLRTLYSTPEQTHLLVQFRPPCECRPGSDARPEPDSRRDETAWSMERGGHPGCCERACSAPSATTEMPGFGDGDRGNHHCSPRTARLAGVVPCPWWRSRSSSQRHACSTSKTTNR</sequence>
<name>A0AAV2LPA0_KNICA</name>
<evidence type="ECO:0000313" key="3">
    <source>
        <dbReference type="Proteomes" id="UP001497482"/>
    </source>
</evidence>
<gene>
    <name evidence="2" type="ORF">KC01_LOCUS31110</name>
</gene>
<dbReference type="AlphaFoldDB" id="A0AAV2LPA0"/>
<organism evidence="2 3">
    <name type="scientific">Knipowitschia caucasica</name>
    <name type="common">Caucasian dwarf goby</name>
    <name type="synonym">Pomatoschistus caucasicus</name>
    <dbReference type="NCBI Taxonomy" id="637954"/>
    <lineage>
        <taxon>Eukaryota</taxon>
        <taxon>Metazoa</taxon>
        <taxon>Chordata</taxon>
        <taxon>Craniata</taxon>
        <taxon>Vertebrata</taxon>
        <taxon>Euteleostomi</taxon>
        <taxon>Actinopterygii</taxon>
        <taxon>Neopterygii</taxon>
        <taxon>Teleostei</taxon>
        <taxon>Neoteleostei</taxon>
        <taxon>Acanthomorphata</taxon>
        <taxon>Gobiaria</taxon>
        <taxon>Gobiiformes</taxon>
        <taxon>Gobioidei</taxon>
        <taxon>Gobiidae</taxon>
        <taxon>Gobiinae</taxon>
        <taxon>Knipowitschia</taxon>
    </lineage>
</organism>